<protein>
    <submittedName>
        <fullName evidence="4">Histidine kinase</fullName>
    </submittedName>
</protein>
<dbReference type="AlphaFoldDB" id="A0A1J4SFC8"/>
<dbReference type="Gene3D" id="3.30.450.40">
    <property type="match status" value="1"/>
</dbReference>
<dbReference type="Pfam" id="PF13185">
    <property type="entry name" value="GAF_2"/>
    <property type="match status" value="1"/>
</dbReference>
<reference evidence="4 5" key="1">
    <citation type="journal article" date="2016" name="Environ. Microbiol.">
        <title>Genomic resolution of a cold subsurface aquifer community provides metabolic insights for novel microbes adapted to high CO concentrations.</title>
        <authorList>
            <person name="Probst A.J."/>
            <person name="Castelle C.J."/>
            <person name="Singh A."/>
            <person name="Brown C.T."/>
            <person name="Anantharaman K."/>
            <person name="Sharon I."/>
            <person name="Hug L.A."/>
            <person name="Burstein D."/>
            <person name="Emerson J.B."/>
            <person name="Thomas B.C."/>
            <person name="Banfield J.F."/>
        </authorList>
    </citation>
    <scope>NUCLEOTIDE SEQUENCE [LARGE SCALE GENOMIC DNA]</scope>
    <source>
        <strain evidence="4">CG1_02_38_46</strain>
    </source>
</reference>
<gene>
    <name evidence="4" type="ORF">AUJ66_04785</name>
</gene>
<dbReference type="SUPFAM" id="SSF55781">
    <property type="entry name" value="GAF domain-like"/>
    <property type="match status" value="1"/>
</dbReference>
<dbReference type="GO" id="GO:0016301">
    <property type="term" value="F:kinase activity"/>
    <property type="evidence" value="ECO:0007669"/>
    <property type="project" value="UniProtKB-KW"/>
</dbReference>
<evidence type="ECO:0000313" key="5">
    <source>
        <dbReference type="Proteomes" id="UP000182278"/>
    </source>
</evidence>
<dbReference type="GO" id="GO:0003723">
    <property type="term" value="F:RNA binding"/>
    <property type="evidence" value="ECO:0007669"/>
    <property type="project" value="InterPro"/>
</dbReference>
<evidence type="ECO:0000313" key="4">
    <source>
        <dbReference type="EMBL" id="OIN96965.1"/>
    </source>
</evidence>
<dbReference type="PROSITE" id="PS50921">
    <property type="entry name" value="ANTAR"/>
    <property type="match status" value="1"/>
</dbReference>
<dbReference type="EMBL" id="MNUO01000070">
    <property type="protein sequence ID" value="OIN96965.1"/>
    <property type="molecule type" value="Genomic_DNA"/>
</dbReference>
<organism evidence="4 5">
    <name type="scientific">Candidatus Desantisbacteria bacterium CG1_02_38_46</name>
    <dbReference type="NCBI Taxonomy" id="1817893"/>
    <lineage>
        <taxon>Bacteria</taxon>
        <taxon>Candidatus Desantisiibacteriota</taxon>
    </lineage>
</organism>
<evidence type="ECO:0000259" key="3">
    <source>
        <dbReference type="PROSITE" id="PS50921"/>
    </source>
</evidence>
<dbReference type="Gene3D" id="1.10.10.10">
    <property type="entry name" value="Winged helix-like DNA-binding domain superfamily/Winged helix DNA-binding domain"/>
    <property type="match status" value="1"/>
</dbReference>
<proteinExistence type="predicted"/>
<dbReference type="Proteomes" id="UP000182278">
    <property type="component" value="Unassembled WGS sequence"/>
</dbReference>
<evidence type="ECO:0000256" key="2">
    <source>
        <dbReference type="ARBA" id="ARBA00023163"/>
    </source>
</evidence>
<sequence length="231" mass="25803">MSKKTSYARQIEALSKISKAISSKLYLEDILRLIVTVTAEVMHSRICSLMLLNEKNELVLKATQAVSEEYKKKPPLKLGEGIAGKVAKEEKPIIVPDVKEDPGYLHQGIARKERLCSLLSVPLSVKGGVIGVLNLYTSTPHKFTKGEIETLTTVANQAAVVIENARLLVQTRIIQEELETRKLVERAKGILMKQGLSEEEAFRKIQKKSMDLRKPMKEIAEAIILTSEIEK</sequence>
<name>A0A1J4SFC8_9BACT</name>
<comment type="caution">
    <text evidence="4">The sequence shown here is derived from an EMBL/GenBank/DDBJ whole genome shotgun (WGS) entry which is preliminary data.</text>
</comment>
<dbReference type="InterPro" id="IPR003018">
    <property type="entry name" value="GAF"/>
</dbReference>
<keyword evidence="2" id="KW-0804">Transcription</keyword>
<keyword evidence="4" id="KW-0808">Transferase</keyword>
<keyword evidence="4" id="KW-0418">Kinase</keyword>
<dbReference type="Pfam" id="PF03861">
    <property type="entry name" value="ANTAR"/>
    <property type="match status" value="1"/>
</dbReference>
<dbReference type="SMART" id="SM00065">
    <property type="entry name" value="GAF"/>
    <property type="match status" value="1"/>
</dbReference>
<dbReference type="InterPro" id="IPR036388">
    <property type="entry name" value="WH-like_DNA-bd_sf"/>
</dbReference>
<keyword evidence="1" id="KW-0805">Transcription regulation</keyword>
<evidence type="ECO:0000256" key="1">
    <source>
        <dbReference type="ARBA" id="ARBA00023015"/>
    </source>
</evidence>
<feature type="domain" description="ANTAR" evidence="3">
    <location>
        <begin position="164"/>
        <end position="224"/>
    </location>
</feature>
<dbReference type="InterPro" id="IPR005561">
    <property type="entry name" value="ANTAR"/>
</dbReference>
<dbReference type="InterPro" id="IPR029016">
    <property type="entry name" value="GAF-like_dom_sf"/>
</dbReference>
<dbReference type="SMART" id="SM01012">
    <property type="entry name" value="ANTAR"/>
    <property type="match status" value="1"/>
</dbReference>
<dbReference type="STRING" id="1817893.AUJ66_04785"/>
<accession>A0A1J4SFC8</accession>